<dbReference type="Proteomes" id="UP000316598">
    <property type="component" value="Unassembled WGS sequence"/>
</dbReference>
<feature type="domain" description="BPL/LPL catalytic" evidence="2">
    <location>
        <begin position="71"/>
        <end position="272"/>
    </location>
</feature>
<dbReference type="SUPFAM" id="SSF55681">
    <property type="entry name" value="Class II aaRS and biotin synthetases"/>
    <property type="match status" value="1"/>
</dbReference>
<dbReference type="InterPro" id="IPR004143">
    <property type="entry name" value="BPL_LPL_catalytic"/>
</dbReference>
<reference evidence="3 4" key="1">
    <citation type="submission" date="2019-02" db="EMBL/GenBank/DDBJ databases">
        <title>Deep-cultivation of Planctomycetes and their phenomic and genomic characterization uncovers novel biology.</title>
        <authorList>
            <person name="Wiegand S."/>
            <person name="Jogler M."/>
            <person name="Boedeker C."/>
            <person name="Pinto D."/>
            <person name="Vollmers J."/>
            <person name="Rivas-Marin E."/>
            <person name="Kohn T."/>
            <person name="Peeters S.H."/>
            <person name="Heuer A."/>
            <person name="Rast P."/>
            <person name="Oberbeckmann S."/>
            <person name="Bunk B."/>
            <person name="Jeske O."/>
            <person name="Meyerdierks A."/>
            <person name="Storesund J.E."/>
            <person name="Kallscheuer N."/>
            <person name="Luecker S."/>
            <person name="Lage O.M."/>
            <person name="Pohl T."/>
            <person name="Merkel B.J."/>
            <person name="Hornburger P."/>
            <person name="Mueller R.-W."/>
            <person name="Bruemmer F."/>
            <person name="Labrenz M."/>
            <person name="Spormann A.M."/>
            <person name="Op Den Camp H."/>
            <person name="Overmann J."/>
            <person name="Amann R."/>
            <person name="Jetten M.S.M."/>
            <person name="Mascher T."/>
            <person name="Medema M.H."/>
            <person name="Devos D.P."/>
            <person name="Kaster A.-K."/>
            <person name="Ovreas L."/>
            <person name="Rohde M."/>
            <person name="Galperin M.Y."/>
            <person name="Jogler C."/>
        </authorList>
    </citation>
    <scope>NUCLEOTIDE SEQUENCE [LARGE SCALE GENOMIC DNA]</scope>
    <source>
        <strain evidence="3 4">Pla22</strain>
    </source>
</reference>
<evidence type="ECO:0000256" key="1">
    <source>
        <dbReference type="SAM" id="MobiDB-lite"/>
    </source>
</evidence>
<dbReference type="EC" id="2.3.1.181" evidence="3"/>
<dbReference type="PROSITE" id="PS51733">
    <property type="entry name" value="BPL_LPL_CATALYTIC"/>
    <property type="match status" value="1"/>
</dbReference>
<gene>
    <name evidence="3" type="primary">lipM</name>
    <name evidence="3" type="ORF">Pla22_06560</name>
</gene>
<keyword evidence="3" id="KW-0012">Acyltransferase</keyword>
<evidence type="ECO:0000313" key="3">
    <source>
        <dbReference type="EMBL" id="TWT53028.1"/>
    </source>
</evidence>
<organism evidence="3 4">
    <name type="scientific">Rubripirellula amarantea</name>
    <dbReference type="NCBI Taxonomy" id="2527999"/>
    <lineage>
        <taxon>Bacteria</taxon>
        <taxon>Pseudomonadati</taxon>
        <taxon>Planctomycetota</taxon>
        <taxon>Planctomycetia</taxon>
        <taxon>Pirellulales</taxon>
        <taxon>Pirellulaceae</taxon>
        <taxon>Rubripirellula</taxon>
    </lineage>
</organism>
<feature type="region of interest" description="Disordered" evidence="1">
    <location>
        <begin position="20"/>
        <end position="62"/>
    </location>
</feature>
<keyword evidence="3" id="KW-0808">Transferase</keyword>
<dbReference type="PANTHER" id="PTHR43679:SF2">
    <property type="entry name" value="OCTANOYL-[GCVH]:PROTEIN N-OCTANOYLTRANSFERASE"/>
    <property type="match status" value="1"/>
</dbReference>
<dbReference type="Pfam" id="PF21948">
    <property type="entry name" value="LplA-B_cat"/>
    <property type="match status" value="1"/>
</dbReference>
<evidence type="ECO:0000259" key="2">
    <source>
        <dbReference type="PROSITE" id="PS51733"/>
    </source>
</evidence>
<dbReference type="InterPro" id="IPR045864">
    <property type="entry name" value="aa-tRNA-synth_II/BPL/LPL"/>
</dbReference>
<dbReference type="Gene3D" id="3.30.930.10">
    <property type="entry name" value="Bira Bifunctional Protein, Domain 2"/>
    <property type="match status" value="1"/>
</dbReference>
<dbReference type="EMBL" id="SJPI01000001">
    <property type="protein sequence ID" value="TWT53028.1"/>
    <property type="molecule type" value="Genomic_DNA"/>
</dbReference>
<protein>
    <submittedName>
        <fullName evidence="3">Octanoyltransferase LipM</fullName>
        <ecNumber evidence="3">2.3.1.181</ecNumber>
    </submittedName>
</protein>
<comment type="caution">
    <text evidence="3">The sequence shown here is derived from an EMBL/GenBank/DDBJ whole genome shotgun (WGS) entry which is preliminary data.</text>
</comment>
<dbReference type="PANTHER" id="PTHR43679">
    <property type="entry name" value="OCTANOYLTRANSFERASE LIPM-RELATED"/>
    <property type="match status" value="1"/>
</dbReference>
<proteinExistence type="predicted"/>
<accession>A0A5C5WR34</accession>
<sequence length="302" mass="32907">MAPADNMALDQALLESMDRLGAVNSGQSVDSSERVGSSERGDSGRSDDSECGVHEDGHPTHRDAVVENELAAPAACLRFYTWKVPTLSLGYFQAYDQRGQHVPSQSAACVRRASGGGAILHEHELTYSLVVRNVDSRRGADAELYQKVHRVIANVLSGIGVTAIPFYHSAAYHRTRTALASNTDGQARRDQPFLCFQRRTEQDLIVAGYKVLGSAQRRGRVSVLQHGSLLVRASSLAPELPGIRDLGAKVGVPRELISPIADQLGQELNLNLVASQPTQDELARMAEIADERFGSDAWMHRR</sequence>
<feature type="compositionally biased region" description="Basic and acidic residues" evidence="1">
    <location>
        <begin position="31"/>
        <end position="62"/>
    </location>
</feature>
<evidence type="ECO:0000313" key="4">
    <source>
        <dbReference type="Proteomes" id="UP000316598"/>
    </source>
</evidence>
<keyword evidence="4" id="KW-1185">Reference proteome</keyword>
<name>A0A5C5WR34_9BACT</name>
<dbReference type="GO" id="GO:0033819">
    <property type="term" value="F:lipoyl(octanoyl) transferase activity"/>
    <property type="evidence" value="ECO:0007669"/>
    <property type="project" value="UniProtKB-EC"/>
</dbReference>
<dbReference type="InterPro" id="IPR050664">
    <property type="entry name" value="Octanoyltrans_LipM/LipL"/>
</dbReference>
<dbReference type="AlphaFoldDB" id="A0A5C5WR34"/>